<evidence type="ECO:0000256" key="4">
    <source>
        <dbReference type="ARBA" id="ARBA00022801"/>
    </source>
</evidence>
<dbReference type="AlphaFoldDB" id="A0A9N8UYT5"/>
<evidence type="ECO:0000256" key="3">
    <source>
        <dbReference type="ARBA" id="ARBA00022729"/>
    </source>
</evidence>
<keyword evidence="5" id="KW-0325">Glycoprotein</keyword>
<dbReference type="Gene3D" id="3.30.379.10">
    <property type="entry name" value="Chitobiase/beta-hexosaminidase domain 2-like"/>
    <property type="match status" value="1"/>
</dbReference>
<evidence type="ECO:0000256" key="1">
    <source>
        <dbReference type="ARBA" id="ARBA00001231"/>
    </source>
</evidence>
<dbReference type="PIRSF" id="PIRSF001093">
    <property type="entry name" value="B-hxosamndse_ab_euk"/>
    <property type="match status" value="1"/>
</dbReference>
<dbReference type="GO" id="GO:0016020">
    <property type="term" value="C:membrane"/>
    <property type="evidence" value="ECO:0007669"/>
    <property type="project" value="TreeGrafter"/>
</dbReference>
<dbReference type="InterPro" id="IPR017853">
    <property type="entry name" value="GH"/>
</dbReference>
<name>A0A9N8UYT5_9GLOM</name>
<evidence type="ECO:0000256" key="2">
    <source>
        <dbReference type="ARBA" id="ARBA00006285"/>
    </source>
</evidence>
<reference evidence="12" key="1">
    <citation type="submission" date="2021-06" db="EMBL/GenBank/DDBJ databases">
        <authorList>
            <person name="Kallberg Y."/>
            <person name="Tangrot J."/>
            <person name="Rosling A."/>
        </authorList>
    </citation>
    <scope>NUCLEOTIDE SEQUENCE</scope>
    <source>
        <strain evidence="12">MT106</strain>
    </source>
</reference>
<evidence type="ECO:0000259" key="10">
    <source>
        <dbReference type="Pfam" id="PF00728"/>
    </source>
</evidence>
<comment type="caution">
    <text evidence="12">The sequence shown here is derived from an EMBL/GenBank/DDBJ whole genome shotgun (WGS) entry which is preliminary data.</text>
</comment>
<dbReference type="PANTHER" id="PTHR22600:SF26">
    <property type="entry name" value="BETA-N-ACETYLHEXOSAMINIDASE"/>
    <property type="match status" value="1"/>
</dbReference>
<keyword evidence="3" id="KW-0732">Signal</keyword>
<dbReference type="SUPFAM" id="SSF55545">
    <property type="entry name" value="beta-N-acetylhexosaminidase-like domain"/>
    <property type="match status" value="1"/>
</dbReference>
<sequence length="574" mass="66044">MKFSHTISLFSLIFINIFIIKVDALWPIPKKWSKGISTLKIHPSIKINFNNRFSDPFIQQTIHAATQRLQDFLTNEKFSPPNKNNLPPIDLTFKILESLNIELHTENVELSLDTDESYDIWIPNASPLLMTLKAHLRAKSVYGVLHGLTTFSQLIYADSGNDEMLIMPFAPHRIFDSPKYRHRGLMLDTSRNYYPVEDILRTLDAMSWTKLNVFHWHIVDQHSWPVASEVFPELSEKGSYDPKNMIYTKRDIETIVHYAKQRGIRIIPEFDMPGHTAAIALSHPEIPIGTMQYAYEPPSGQFDPTANATYAFIDKLITEMASWFPDKYFHGGGDEVNLRCWYDAHKVQEYISLTPNTTNKTNIDDDDSEIISETMEPLVHKFVTKQHEIIRNQGKIPMAWQELIVNQRLNLGKDTIVQVWNGDDNVKRVVRAGYKVVSGPAGFWYLDCGHGNWLGNYVEGNSWCGHFKTWQWMYSYNPRNGLSDKEAELVIGGEVLLWSEQADATNFETTLWPRTAVTAEILWSGNYDSTGMTRNVREALPRLTEFRFRLVGRGIRAEPLQPLWCARTGTCDRP</sequence>
<dbReference type="InterPro" id="IPR029018">
    <property type="entry name" value="Hex-like_dom2"/>
</dbReference>
<dbReference type="FunFam" id="3.20.20.80:FF:000063">
    <property type="entry name" value="Beta-hexosaminidase"/>
    <property type="match status" value="1"/>
</dbReference>
<dbReference type="OrthoDB" id="428480at2759"/>
<protein>
    <recommendedName>
        <fullName evidence="7">Beta-hexosaminidase</fullName>
        <ecNumber evidence="7">3.2.1.52</ecNumber>
    </recommendedName>
</protein>
<dbReference type="Pfam" id="PF00728">
    <property type="entry name" value="Glyco_hydro_20"/>
    <property type="match status" value="1"/>
</dbReference>
<dbReference type="InterPro" id="IPR015883">
    <property type="entry name" value="Glyco_hydro_20_cat"/>
</dbReference>
<feature type="domain" description="Beta-hexosaminidase eukaryotic type N-terminal" evidence="11">
    <location>
        <begin position="25"/>
        <end position="154"/>
    </location>
</feature>
<evidence type="ECO:0000256" key="5">
    <source>
        <dbReference type="ARBA" id="ARBA00023180"/>
    </source>
</evidence>
<dbReference type="EMBL" id="CAJVPL010000006">
    <property type="protein sequence ID" value="CAG8433455.1"/>
    <property type="molecule type" value="Genomic_DNA"/>
</dbReference>
<feature type="active site" description="Proton donor" evidence="8">
    <location>
        <position position="335"/>
    </location>
</feature>
<dbReference type="CDD" id="cd06562">
    <property type="entry name" value="GH20_HexA_HexB-like"/>
    <property type="match status" value="1"/>
</dbReference>
<organism evidence="12 13">
    <name type="scientific">Ambispora gerdemannii</name>
    <dbReference type="NCBI Taxonomy" id="144530"/>
    <lineage>
        <taxon>Eukaryota</taxon>
        <taxon>Fungi</taxon>
        <taxon>Fungi incertae sedis</taxon>
        <taxon>Mucoromycota</taxon>
        <taxon>Glomeromycotina</taxon>
        <taxon>Glomeromycetes</taxon>
        <taxon>Archaeosporales</taxon>
        <taxon>Ambisporaceae</taxon>
        <taxon>Ambispora</taxon>
    </lineage>
</organism>
<evidence type="ECO:0000313" key="12">
    <source>
        <dbReference type="EMBL" id="CAG8433455.1"/>
    </source>
</evidence>
<dbReference type="InterPro" id="IPR029019">
    <property type="entry name" value="HEX_eukaryotic_N"/>
</dbReference>
<dbReference type="Gene3D" id="3.20.20.80">
    <property type="entry name" value="Glycosidases"/>
    <property type="match status" value="1"/>
</dbReference>
<dbReference type="PANTHER" id="PTHR22600">
    <property type="entry name" value="BETA-HEXOSAMINIDASE"/>
    <property type="match status" value="1"/>
</dbReference>
<evidence type="ECO:0000256" key="6">
    <source>
        <dbReference type="ARBA" id="ARBA00023295"/>
    </source>
</evidence>
<dbReference type="EC" id="3.2.1.52" evidence="7"/>
<feature type="domain" description="Glycoside hydrolase family 20 catalytic" evidence="10">
    <location>
        <begin position="180"/>
        <end position="525"/>
    </location>
</feature>
<dbReference type="Proteomes" id="UP000789831">
    <property type="component" value="Unassembled WGS sequence"/>
</dbReference>
<dbReference type="GO" id="GO:0030203">
    <property type="term" value="P:glycosaminoglycan metabolic process"/>
    <property type="evidence" value="ECO:0007669"/>
    <property type="project" value="TreeGrafter"/>
</dbReference>
<dbReference type="GO" id="GO:0004563">
    <property type="term" value="F:beta-N-acetylhexosaminidase activity"/>
    <property type="evidence" value="ECO:0007669"/>
    <property type="project" value="UniProtKB-EC"/>
</dbReference>
<feature type="transmembrane region" description="Helical" evidence="9">
    <location>
        <begin position="6"/>
        <end position="26"/>
    </location>
</feature>
<accession>A0A9N8UYT5</accession>
<comment type="similarity">
    <text evidence="2 7">Belongs to the glycosyl hydrolase 20 family.</text>
</comment>
<dbReference type="PRINTS" id="PR00738">
    <property type="entry name" value="GLHYDRLASE20"/>
</dbReference>
<keyword evidence="9" id="KW-0472">Membrane</keyword>
<dbReference type="Pfam" id="PF14845">
    <property type="entry name" value="Glycohydro_20b2"/>
    <property type="match status" value="1"/>
</dbReference>
<evidence type="ECO:0000313" key="13">
    <source>
        <dbReference type="Proteomes" id="UP000789831"/>
    </source>
</evidence>
<evidence type="ECO:0000259" key="11">
    <source>
        <dbReference type="Pfam" id="PF14845"/>
    </source>
</evidence>
<evidence type="ECO:0000256" key="9">
    <source>
        <dbReference type="SAM" id="Phobius"/>
    </source>
</evidence>
<proteinExistence type="inferred from homology"/>
<evidence type="ECO:0000256" key="8">
    <source>
        <dbReference type="PIRSR" id="PIRSR001093-1"/>
    </source>
</evidence>
<keyword evidence="6 7" id="KW-0326">Glycosidase</keyword>
<keyword evidence="9" id="KW-0812">Transmembrane</keyword>
<comment type="catalytic activity">
    <reaction evidence="1 7">
        <text>Hydrolysis of terminal non-reducing N-acetyl-D-hexosamine residues in N-acetyl-beta-D-hexosaminides.</text>
        <dbReference type="EC" id="3.2.1.52"/>
    </reaction>
</comment>
<dbReference type="InterPro" id="IPR025705">
    <property type="entry name" value="Beta_hexosaminidase_sua/sub"/>
</dbReference>
<keyword evidence="13" id="KW-1185">Reference proteome</keyword>
<dbReference type="GO" id="GO:0005975">
    <property type="term" value="P:carbohydrate metabolic process"/>
    <property type="evidence" value="ECO:0007669"/>
    <property type="project" value="InterPro"/>
</dbReference>
<gene>
    <name evidence="12" type="ORF">AGERDE_LOCUS132</name>
</gene>
<keyword evidence="9" id="KW-1133">Transmembrane helix</keyword>
<keyword evidence="4 7" id="KW-0378">Hydrolase</keyword>
<dbReference type="SUPFAM" id="SSF51445">
    <property type="entry name" value="(Trans)glycosidases"/>
    <property type="match status" value="1"/>
</dbReference>
<evidence type="ECO:0000256" key="7">
    <source>
        <dbReference type="PIRNR" id="PIRNR001093"/>
    </source>
</evidence>